<proteinExistence type="predicted"/>
<comment type="caution">
    <text evidence="2">The sequence shown here is derived from an EMBL/GenBank/DDBJ whole genome shotgun (WGS) entry which is preliminary data.</text>
</comment>
<dbReference type="OrthoDB" id="10002959at2759"/>
<reference evidence="2 3" key="1">
    <citation type="submission" date="2020-04" db="EMBL/GenBank/DDBJ databases">
        <authorList>
            <person name="Wallbank WR R."/>
            <person name="Pardo Diaz C."/>
            <person name="Kozak K."/>
            <person name="Martin S."/>
            <person name="Jiggins C."/>
            <person name="Moest M."/>
            <person name="Warren A I."/>
            <person name="Byers J.R.P. K."/>
            <person name="Montejo-Kovacevich G."/>
            <person name="Yen C E."/>
        </authorList>
    </citation>
    <scope>NUCLEOTIDE SEQUENCE [LARGE SCALE GENOMIC DNA]</scope>
</reference>
<sequence>MCAGSVSAAANAGGAARCRSDTPAPRSTCARPRTARRRARAHRPRASRTGDMDALSDDDDYARREPQVRCVPNTCVFNPRAFGEDSRTHKPDPHHVDTWSATSNNGPQRGVETKIACKDDLDRSLAPRPGQRRHTNHLLKGD</sequence>
<dbReference type="Proteomes" id="UP000494256">
    <property type="component" value="Unassembled WGS sequence"/>
</dbReference>
<feature type="region of interest" description="Disordered" evidence="1">
    <location>
        <begin position="80"/>
        <end position="142"/>
    </location>
</feature>
<gene>
    <name evidence="2" type="ORF">APLA_LOCUS9102</name>
</gene>
<feature type="compositionally biased region" description="Low complexity" evidence="1">
    <location>
        <begin position="1"/>
        <end position="32"/>
    </location>
</feature>
<feature type="compositionally biased region" description="Basic residues" evidence="1">
    <location>
        <begin position="33"/>
        <end position="46"/>
    </location>
</feature>
<name>A0A8S1A3N6_ARCPL</name>
<feature type="compositionally biased region" description="Basic residues" evidence="1">
    <location>
        <begin position="130"/>
        <end position="142"/>
    </location>
</feature>
<dbReference type="EMBL" id="CADEBD010000309">
    <property type="protein sequence ID" value="CAB3240535.1"/>
    <property type="molecule type" value="Genomic_DNA"/>
</dbReference>
<feature type="compositionally biased region" description="Basic and acidic residues" evidence="1">
    <location>
        <begin position="82"/>
        <end position="97"/>
    </location>
</feature>
<evidence type="ECO:0000313" key="3">
    <source>
        <dbReference type="Proteomes" id="UP000494256"/>
    </source>
</evidence>
<accession>A0A8S1A3N6</accession>
<evidence type="ECO:0000256" key="1">
    <source>
        <dbReference type="SAM" id="MobiDB-lite"/>
    </source>
</evidence>
<feature type="region of interest" description="Disordered" evidence="1">
    <location>
        <begin position="1"/>
        <end position="65"/>
    </location>
</feature>
<organism evidence="2 3">
    <name type="scientific">Arctia plantaginis</name>
    <name type="common">Wood tiger moth</name>
    <name type="synonym">Phalaena plantaginis</name>
    <dbReference type="NCBI Taxonomy" id="874455"/>
    <lineage>
        <taxon>Eukaryota</taxon>
        <taxon>Metazoa</taxon>
        <taxon>Ecdysozoa</taxon>
        <taxon>Arthropoda</taxon>
        <taxon>Hexapoda</taxon>
        <taxon>Insecta</taxon>
        <taxon>Pterygota</taxon>
        <taxon>Neoptera</taxon>
        <taxon>Endopterygota</taxon>
        <taxon>Lepidoptera</taxon>
        <taxon>Glossata</taxon>
        <taxon>Ditrysia</taxon>
        <taxon>Noctuoidea</taxon>
        <taxon>Erebidae</taxon>
        <taxon>Arctiinae</taxon>
        <taxon>Arctia</taxon>
    </lineage>
</organism>
<feature type="compositionally biased region" description="Basic and acidic residues" evidence="1">
    <location>
        <begin position="111"/>
        <end position="125"/>
    </location>
</feature>
<evidence type="ECO:0000313" key="2">
    <source>
        <dbReference type="EMBL" id="CAB3240535.1"/>
    </source>
</evidence>
<dbReference type="AlphaFoldDB" id="A0A8S1A3N6"/>
<protein>
    <submittedName>
        <fullName evidence="2">Uncharacterized protein</fullName>
    </submittedName>
</protein>